<accession>U6B321</accession>
<proteinExistence type="predicted"/>
<gene>
    <name evidence="1" type="ORF">lam_076</name>
</gene>
<dbReference type="KEGG" id="lar:lam_076"/>
<name>U6B321_9HYPH</name>
<dbReference type="PATRIC" id="fig|1261131.3.peg.70"/>
<evidence type="ECO:0000313" key="2">
    <source>
        <dbReference type="Proteomes" id="UP000017862"/>
    </source>
</evidence>
<protein>
    <submittedName>
        <fullName evidence="1">Uncharacterized protein</fullName>
    </submittedName>
</protein>
<dbReference type="RefSeq" id="WP_007556842.1">
    <property type="nucleotide sequence ID" value="NC_022793.1"/>
</dbReference>
<reference evidence="1 2" key="1">
    <citation type="journal article" date="2014" name="Mol. Plant Microbe Interact.">
        <title>The complete genome sequence of Candidatus Liberibacter americanus, associated with citrus Huanglongbing.</title>
        <authorList>
            <person name="Wulff N.A."/>
            <person name="Zhang S."/>
            <person name="Setubal J.C."/>
            <person name="Almeida N.F."/>
            <person name="Martins E.C."/>
            <person name="Harakava R."/>
            <person name="Kumar D."/>
            <person name="Rangel L.T."/>
            <person name="Foissac X."/>
            <person name="Bove J."/>
            <person name="Gabriel D.W."/>
        </authorList>
    </citation>
    <scope>NUCLEOTIDE SEQUENCE [LARGE SCALE GENOMIC DNA]</scope>
    <source>
        <strain evidence="1 2">Sao Paulo</strain>
    </source>
</reference>
<dbReference type="eggNOG" id="ENOG502ZKGP">
    <property type="taxonomic scope" value="Bacteria"/>
</dbReference>
<sequence>MGITEIKNSTVNTDSVIRQRTDSVIGHVCSNNTDCNSNNNIKQIENSTIKNILEIAKNAAINSIPIYGTIQAFKKGETKWGIFGIVTDVLTLVPIIGIGSKLIGSVIKAGSITTKFGRTMKGGKASIELKNVTSSIIKESNAEIKTEYIPRKIIKEEGNISIKKETVSVNSINAENVTIHSEKNSNINKKIAKSFTNIADQKLTSLYNEGKIIYKKGEKIGDKVSGKVDVHTKDMLPYTVKSAPSKYFAKTLKTIKQSKWQPANLSKYEDIMLKEYTDIMFKDFKDLGNLQLSDKFIRDAARSKYEINGKIGTPKNPEKTIKLIKEILSKDPKKAQLISAFANQSIFFNISNHLRKNVEGLAGCLLKNRKIIYKIDTMHQDTVKITAKYDADILRAKKTKIFDNSTKEIKFKKYGLKMEMTLSEDKVIEAKPYVYVS</sequence>
<organism evidence="1 2">
    <name type="scientific">Candidatus Liberibacter americanus str. Sao Paulo</name>
    <dbReference type="NCBI Taxonomy" id="1261131"/>
    <lineage>
        <taxon>Bacteria</taxon>
        <taxon>Pseudomonadati</taxon>
        <taxon>Pseudomonadota</taxon>
        <taxon>Alphaproteobacteria</taxon>
        <taxon>Hyphomicrobiales</taxon>
        <taxon>Rhizobiaceae</taxon>
        <taxon>Liberibacter</taxon>
    </lineage>
</organism>
<dbReference type="EMBL" id="CP006604">
    <property type="protein sequence ID" value="AHA27459.1"/>
    <property type="molecule type" value="Genomic_DNA"/>
</dbReference>
<dbReference type="AlphaFoldDB" id="U6B321"/>
<dbReference type="Proteomes" id="UP000017862">
    <property type="component" value="Chromosome"/>
</dbReference>
<keyword evidence="2" id="KW-1185">Reference proteome</keyword>
<evidence type="ECO:0000313" key="1">
    <source>
        <dbReference type="EMBL" id="AHA27459.1"/>
    </source>
</evidence>
<dbReference type="HOGENOM" id="CLU_741207_0_0_5"/>